<dbReference type="EMBL" id="AFBP01000096">
    <property type="protein sequence ID" value="EGG50630.1"/>
    <property type="molecule type" value="Genomic_DNA"/>
</dbReference>
<evidence type="ECO:0000313" key="1">
    <source>
        <dbReference type="EMBL" id="EGG50630.1"/>
    </source>
</evidence>
<dbReference type="AlphaFoldDB" id="F3QNS9"/>
<sequence length="75" mass="8766">MLLKMIRLDSLFLSTIRRKLWLVAQKLRASNKANPYLASYTYRSKEAANTEIESADEPSNERYGKKEFAGYYEII</sequence>
<evidence type="ECO:0000313" key="2">
    <source>
        <dbReference type="Proteomes" id="UP000005156"/>
    </source>
</evidence>
<dbReference type="Proteomes" id="UP000005156">
    <property type="component" value="Unassembled WGS sequence"/>
</dbReference>
<comment type="caution">
    <text evidence="1">The sequence shown here is derived from an EMBL/GenBank/DDBJ whole genome shotgun (WGS) entry which is preliminary data.</text>
</comment>
<dbReference type="HOGENOM" id="CLU_2667752_0_0_4"/>
<organism evidence="1 2">
    <name type="scientific">Parasutterella excrementihominis YIT 11859</name>
    <dbReference type="NCBI Taxonomy" id="762966"/>
    <lineage>
        <taxon>Bacteria</taxon>
        <taxon>Pseudomonadati</taxon>
        <taxon>Pseudomonadota</taxon>
        <taxon>Betaproteobacteria</taxon>
        <taxon>Burkholderiales</taxon>
        <taxon>Sutterellaceae</taxon>
        <taxon>Parasutterella</taxon>
    </lineage>
</organism>
<protein>
    <submittedName>
        <fullName evidence="1">Conserved domain protein</fullName>
    </submittedName>
</protein>
<reference evidence="1 2" key="1">
    <citation type="submission" date="2011-02" db="EMBL/GenBank/DDBJ databases">
        <authorList>
            <person name="Weinstock G."/>
            <person name="Sodergren E."/>
            <person name="Clifton S."/>
            <person name="Fulton L."/>
            <person name="Fulton B."/>
            <person name="Courtney L."/>
            <person name="Fronick C."/>
            <person name="Harrison M."/>
            <person name="Strong C."/>
            <person name="Farmer C."/>
            <person name="Delahaunty K."/>
            <person name="Markovic C."/>
            <person name="Hall O."/>
            <person name="Minx P."/>
            <person name="Tomlinson C."/>
            <person name="Mitreva M."/>
            <person name="Hou S."/>
            <person name="Chen J."/>
            <person name="Wollam A."/>
            <person name="Pepin K.H."/>
            <person name="Johnson M."/>
            <person name="Bhonagiri V."/>
            <person name="Zhang X."/>
            <person name="Suruliraj S."/>
            <person name="Warren W."/>
            <person name="Chinwalla A."/>
            <person name="Mardis E.R."/>
            <person name="Wilson R.K."/>
        </authorList>
    </citation>
    <scope>NUCLEOTIDE SEQUENCE [LARGE SCALE GENOMIC DNA]</scope>
    <source>
        <strain evidence="1 2">YIT 11859</strain>
    </source>
</reference>
<gene>
    <name evidence="1" type="ORF">HMPREF9439_02615</name>
</gene>
<dbReference type="GeneID" id="51807205"/>
<accession>F3QNS9</accession>
<keyword evidence="2" id="KW-1185">Reference proteome</keyword>
<proteinExistence type="predicted"/>
<name>F3QNS9_9BURK</name>
<dbReference type="RefSeq" id="WP_008865041.1">
    <property type="nucleotide sequence ID" value="NZ_GL883761.1"/>
</dbReference>